<organism evidence="15 16">
    <name type="scientific">Neorickettsia helminthoeca str. Oregon</name>
    <dbReference type="NCBI Taxonomy" id="1286528"/>
    <lineage>
        <taxon>Bacteria</taxon>
        <taxon>Pseudomonadati</taxon>
        <taxon>Pseudomonadota</taxon>
        <taxon>Alphaproteobacteria</taxon>
        <taxon>Rickettsiales</taxon>
        <taxon>Anaplasmataceae</taxon>
        <taxon>Neorickettsia</taxon>
    </lineage>
</organism>
<dbReference type="HOGENOM" id="CLU_009227_0_0_5"/>
<dbReference type="PANTHER" id="PTHR43522:SF2">
    <property type="entry name" value="TRANSKETOLASE 1-RELATED"/>
    <property type="match status" value="1"/>
</dbReference>
<evidence type="ECO:0000313" key="15">
    <source>
        <dbReference type="EMBL" id="AHX11602.1"/>
    </source>
</evidence>
<dbReference type="NCBIfam" id="TIGR00232">
    <property type="entry name" value="tktlase_bact"/>
    <property type="match status" value="1"/>
</dbReference>
<dbReference type="FunFam" id="3.40.50.970:FF:000003">
    <property type="entry name" value="Transketolase"/>
    <property type="match status" value="1"/>
</dbReference>
<dbReference type="SMART" id="SM00861">
    <property type="entry name" value="Transket_pyr"/>
    <property type="match status" value="1"/>
</dbReference>
<dbReference type="InterPro" id="IPR005478">
    <property type="entry name" value="Transketolase_bac-like"/>
</dbReference>
<feature type="binding site" evidence="10">
    <location>
        <position position="348"/>
    </location>
    <ligand>
        <name>substrate</name>
    </ligand>
</feature>
<dbReference type="STRING" id="1286528.NHE_0669"/>
<dbReference type="GO" id="GO:0005829">
    <property type="term" value="C:cytosol"/>
    <property type="evidence" value="ECO:0007669"/>
    <property type="project" value="TreeGrafter"/>
</dbReference>
<evidence type="ECO:0000256" key="11">
    <source>
        <dbReference type="PIRSR" id="PIRSR605478-3"/>
    </source>
</evidence>
<evidence type="ECO:0000256" key="6">
    <source>
        <dbReference type="ARBA" id="ARBA00023052"/>
    </source>
</evidence>
<feature type="binding site" evidence="11">
    <location>
        <begin position="115"/>
        <end position="117"/>
    </location>
    <ligand>
        <name>thiamine diphosphate</name>
        <dbReference type="ChEBI" id="CHEBI:58937"/>
    </ligand>
</feature>
<dbReference type="RefSeq" id="WP_038559852.1">
    <property type="nucleotide sequence ID" value="NZ_CP007481.1"/>
</dbReference>
<evidence type="ECO:0000256" key="12">
    <source>
        <dbReference type="PIRSR" id="PIRSR605478-4"/>
    </source>
</evidence>
<dbReference type="InterPro" id="IPR005474">
    <property type="entry name" value="Transketolase_N"/>
</dbReference>
<feature type="binding site" evidence="10">
    <location>
        <position position="452"/>
    </location>
    <ligand>
        <name>substrate</name>
    </ligand>
</feature>
<dbReference type="Pfam" id="PF00456">
    <property type="entry name" value="Transketolase_N"/>
    <property type="match status" value="1"/>
</dbReference>
<dbReference type="KEGG" id="nhm:NHE_0669"/>
<dbReference type="EMBL" id="CP007481">
    <property type="protein sequence ID" value="AHX11602.1"/>
    <property type="molecule type" value="Genomic_DNA"/>
</dbReference>
<proteinExistence type="inferred from homology"/>
<feature type="binding site" evidence="12">
    <location>
        <position position="185"/>
    </location>
    <ligand>
        <name>Mg(2+)</name>
        <dbReference type="ChEBI" id="CHEBI:18420"/>
    </ligand>
</feature>
<dbReference type="GO" id="GO:0046872">
    <property type="term" value="F:metal ion binding"/>
    <property type="evidence" value="ECO:0007669"/>
    <property type="project" value="UniProtKB-KW"/>
</dbReference>
<feature type="binding site" evidence="12">
    <location>
        <position position="153"/>
    </location>
    <ligand>
        <name>Mg(2+)</name>
        <dbReference type="ChEBI" id="CHEBI:18420"/>
    </ligand>
</feature>
<feature type="binding site" evidence="10">
    <location>
        <position position="375"/>
    </location>
    <ligand>
        <name>substrate</name>
    </ligand>
</feature>
<evidence type="ECO:0000256" key="1">
    <source>
        <dbReference type="ARBA" id="ARBA00007131"/>
    </source>
</evidence>
<dbReference type="PROSITE" id="PS00801">
    <property type="entry name" value="TRANSKETOLASE_1"/>
    <property type="match status" value="1"/>
</dbReference>
<feature type="binding site" evidence="10">
    <location>
        <position position="511"/>
    </location>
    <ligand>
        <name>substrate</name>
    </ligand>
</feature>
<dbReference type="InterPro" id="IPR029061">
    <property type="entry name" value="THDP-binding"/>
</dbReference>
<evidence type="ECO:0000256" key="7">
    <source>
        <dbReference type="ARBA" id="ARBA00049473"/>
    </source>
</evidence>
<dbReference type="InterPro" id="IPR033247">
    <property type="entry name" value="Transketolase_fam"/>
</dbReference>
<evidence type="ECO:0000256" key="9">
    <source>
        <dbReference type="PIRSR" id="PIRSR605478-1"/>
    </source>
</evidence>
<evidence type="ECO:0000256" key="8">
    <source>
        <dbReference type="NCBIfam" id="TIGR00232"/>
    </source>
</evidence>
<keyword evidence="5 12" id="KW-0460">Magnesium</keyword>
<keyword evidence="6 11" id="KW-0786">Thiamine pyrophosphate</keyword>
<comment type="similarity">
    <text evidence="1">Belongs to the transketolase family.</text>
</comment>
<feature type="binding site" evidence="11">
    <location>
        <position position="428"/>
    </location>
    <ligand>
        <name>thiamine diphosphate</name>
        <dbReference type="ChEBI" id="CHEBI:58937"/>
    </ligand>
</feature>
<evidence type="ECO:0000256" key="5">
    <source>
        <dbReference type="ARBA" id="ARBA00022842"/>
    </source>
</evidence>
<dbReference type="CDD" id="cd02012">
    <property type="entry name" value="TPP_TK"/>
    <property type="match status" value="1"/>
</dbReference>
<feature type="active site" description="Proton donor" evidence="9">
    <location>
        <position position="402"/>
    </location>
</feature>
<evidence type="ECO:0000313" key="16">
    <source>
        <dbReference type="Proteomes" id="UP000023755"/>
    </source>
</evidence>
<feature type="binding site" evidence="11">
    <location>
        <position position="183"/>
    </location>
    <ligand>
        <name>thiamine diphosphate</name>
        <dbReference type="ChEBI" id="CHEBI:58937"/>
    </ligand>
</feature>
<evidence type="ECO:0000256" key="3">
    <source>
        <dbReference type="ARBA" id="ARBA00022679"/>
    </source>
</evidence>
<evidence type="ECO:0000256" key="10">
    <source>
        <dbReference type="PIRSR" id="PIRSR605478-2"/>
    </source>
</evidence>
<protein>
    <recommendedName>
        <fullName evidence="2 8">Transketolase</fullName>
        <ecNumber evidence="2 8">2.2.1.1</ecNumber>
    </recommendedName>
</protein>
<dbReference type="SUPFAM" id="SSF52518">
    <property type="entry name" value="Thiamin diphosphate-binding fold (THDP-binding)"/>
    <property type="match status" value="2"/>
</dbReference>
<dbReference type="InterPro" id="IPR055152">
    <property type="entry name" value="Transketolase-like_C_2"/>
</dbReference>
<feature type="binding site" evidence="11">
    <location>
        <position position="66"/>
    </location>
    <ligand>
        <name>thiamine diphosphate</name>
        <dbReference type="ChEBI" id="CHEBI:58937"/>
    </ligand>
</feature>
<feature type="site" description="Important for catalytic activity" evidence="13">
    <location>
        <position position="26"/>
    </location>
</feature>
<dbReference type="AlphaFoldDB" id="X5GX36"/>
<evidence type="ECO:0000259" key="14">
    <source>
        <dbReference type="SMART" id="SM00861"/>
    </source>
</evidence>
<reference evidence="15 16" key="1">
    <citation type="submission" date="2014-03" db="EMBL/GenBank/DDBJ databases">
        <title>Sequencing and Comparison of Genomes and Transcriptome Profiles of Human Ehrlichiosis Agents.</title>
        <authorList>
            <person name="Lin M."/>
            <person name="Daugherty S.C."/>
            <person name="Nagaraj S."/>
            <person name="Cheng Z."/>
            <person name="Xiong Q."/>
            <person name="Lin F.-Y."/>
            <person name="Sengamalay N."/>
            <person name="Ott S."/>
            <person name="Godinez A."/>
            <person name="Tallon L.J."/>
            <person name="Sadzewicz L."/>
            <person name="Fraser C.M."/>
            <person name="Dunning Hotopp J.C."/>
            <person name="Rikihisa Y."/>
        </authorList>
    </citation>
    <scope>NUCLEOTIDE SEQUENCE [LARGE SCALE GENOMIC DNA]</scope>
    <source>
        <strain evidence="15 16">Oregon</strain>
    </source>
</reference>
<dbReference type="InterPro" id="IPR009014">
    <property type="entry name" value="Transketo_C/PFOR_II"/>
</dbReference>
<dbReference type="Pfam" id="PF22613">
    <property type="entry name" value="Transketolase_C_1"/>
    <property type="match status" value="1"/>
</dbReference>
<dbReference type="FunFam" id="3.40.50.970:FF:000004">
    <property type="entry name" value="Transketolase"/>
    <property type="match status" value="1"/>
</dbReference>
<dbReference type="GO" id="GO:0004802">
    <property type="term" value="F:transketolase activity"/>
    <property type="evidence" value="ECO:0007669"/>
    <property type="project" value="UniProtKB-UniRule"/>
</dbReference>
<evidence type="ECO:0000256" key="2">
    <source>
        <dbReference type="ARBA" id="ARBA00013152"/>
    </source>
</evidence>
<dbReference type="Pfam" id="PF02779">
    <property type="entry name" value="Transket_pyr"/>
    <property type="match status" value="1"/>
</dbReference>
<comment type="cofactor">
    <cofactor evidence="12">
        <name>Mg(2+)</name>
        <dbReference type="ChEBI" id="CHEBI:18420"/>
    </cofactor>
    <text evidence="12">Binds 1 Mg(2+) ion per subunit. Can also utilize other divalent metal cations, such as Ca(2+), Mn(2+) and Co(2+).</text>
</comment>
<keyword evidence="3 15" id="KW-0808">Transferase</keyword>
<comment type="catalytic activity">
    <reaction evidence="7">
        <text>D-sedoheptulose 7-phosphate + D-glyceraldehyde 3-phosphate = aldehydo-D-ribose 5-phosphate + D-xylulose 5-phosphate</text>
        <dbReference type="Rhea" id="RHEA:10508"/>
        <dbReference type="ChEBI" id="CHEBI:57483"/>
        <dbReference type="ChEBI" id="CHEBI:57737"/>
        <dbReference type="ChEBI" id="CHEBI:58273"/>
        <dbReference type="ChEBI" id="CHEBI:59776"/>
        <dbReference type="EC" id="2.2.1.1"/>
    </reaction>
</comment>
<gene>
    <name evidence="15" type="primary">tkt</name>
    <name evidence="15" type="ORF">NHE_0669</name>
</gene>
<dbReference type="Gene3D" id="3.40.50.970">
    <property type="match status" value="2"/>
</dbReference>
<feature type="domain" description="Transketolase-like pyrimidine-binding" evidence="14">
    <location>
        <begin position="345"/>
        <end position="516"/>
    </location>
</feature>
<dbReference type="GO" id="GO:0006098">
    <property type="term" value="P:pentose-phosphate shunt"/>
    <property type="evidence" value="ECO:0007669"/>
    <property type="project" value="TreeGrafter"/>
</dbReference>
<evidence type="ECO:0000256" key="13">
    <source>
        <dbReference type="PIRSR" id="PIRSR605478-5"/>
    </source>
</evidence>
<name>X5GX36_9RICK</name>
<keyword evidence="4 12" id="KW-0479">Metal-binding</keyword>
<dbReference type="Gene3D" id="3.40.50.920">
    <property type="match status" value="1"/>
</dbReference>
<feature type="binding site" evidence="11">
    <location>
        <position position="256"/>
    </location>
    <ligand>
        <name>thiamine diphosphate</name>
        <dbReference type="ChEBI" id="CHEBI:58937"/>
    </ligand>
</feature>
<feature type="binding site" evidence="11">
    <location>
        <position position="154"/>
    </location>
    <ligand>
        <name>thiamine diphosphate</name>
        <dbReference type="ChEBI" id="CHEBI:58937"/>
    </ligand>
</feature>
<dbReference type="PANTHER" id="PTHR43522">
    <property type="entry name" value="TRANSKETOLASE"/>
    <property type="match status" value="1"/>
</dbReference>
<accession>X5GX36</accession>
<feature type="site" description="Important for catalytic activity" evidence="13">
    <location>
        <position position="256"/>
    </location>
</feature>
<dbReference type="Proteomes" id="UP000023755">
    <property type="component" value="Chromosome"/>
</dbReference>
<comment type="cofactor">
    <cofactor evidence="11">
        <name>thiamine diphosphate</name>
        <dbReference type="ChEBI" id="CHEBI:58937"/>
    </cofactor>
    <text evidence="11">Binds 1 thiamine pyrophosphate per subunit. During the reaction, the substrate forms a covalent intermediate with the cofactor.</text>
</comment>
<feature type="binding site" evidence="10">
    <location>
        <position position="256"/>
    </location>
    <ligand>
        <name>substrate</name>
    </ligand>
</feature>
<dbReference type="InterPro" id="IPR049557">
    <property type="entry name" value="Transketolase_CS"/>
</dbReference>
<evidence type="ECO:0000256" key="4">
    <source>
        <dbReference type="ARBA" id="ARBA00022723"/>
    </source>
</evidence>
<feature type="binding site" evidence="10">
    <location>
        <position position="460"/>
    </location>
    <ligand>
        <name>substrate</name>
    </ligand>
</feature>
<dbReference type="EC" id="2.2.1.1" evidence="2 8"/>
<dbReference type="SUPFAM" id="SSF52922">
    <property type="entry name" value="TK C-terminal domain-like"/>
    <property type="match status" value="1"/>
</dbReference>
<keyword evidence="16" id="KW-1185">Reference proteome</keyword>
<sequence>MMDSARMSAAIRILTIDAVSRANSGHPGMPLGMADVATVLFTKFLKFNPSDPDWPDRDRFILSAGHGSMLLYSLLYLTGYPDYTLEEIKNFRQLHSKTPGHPEYGVAKGIENTSGPLGQGLGIGIGMALAEAILSARFGRELVDHHTYIIAGDGCLMEGISHEAASFAGHMKLRKVILLFDDNKISIDGSTSLCTSDEHMRRFESYGWHTQEIDGHDFLAIEKAIENAKLSDKPSIIAARTIIGRFMPKEGTEKTHSGGLSETERIEFKRILNYPTEDFQIPEDVLNKWRTLHSIEEYQNWRQYFSGLPHEVAEEFNRALRAQDYHELAKSLDELKLKSSEIPSEATRQSSGRIIKFLTSRIPEMIGGSCDLTGSNNVTPEPFRAITKERYNGNYIYYGVREHFMAACMNGMALHKGVIPYGGTFFIFSDYLRPAIRMSALMGIQVIYVMTHDSIGVGEDGPTHQPIEHLDSLNLIPNLYLFRPCDYIEVLECWQNALKITNAPSMIVLSRQKIDFIQREPSEKNMCAKGAYIIRKSSKSARISLIASGSEVAICAEAQRILEELGYPTALISVPCMALLKKNPDHYISEIIEPGSISIAVESGSCLMMKSMFNISDDALFNIEEFGLSAPYTELYKHFAMTPDAIVERCIKKLSGKMQY</sequence>
<feature type="binding site" evidence="12">
    <location>
        <position position="183"/>
    </location>
    <ligand>
        <name>Mg(2+)</name>
        <dbReference type="ChEBI" id="CHEBI:18420"/>
    </ligand>
</feature>
<dbReference type="CDD" id="cd07033">
    <property type="entry name" value="TPP_PYR_DXS_TK_like"/>
    <property type="match status" value="1"/>
</dbReference>
<feature type="binding site" evidence="10">
    <location>
        <position position="26"/>
    </location>
    <ligand>
        <name>substrate</name>
    </ligand>
</feature>
<feature type="binding site" evidence="10">
    <location>
        <position position="464"/>
    </location>
    <ligand>
        <name>substrate</name>
    </ligand>
</feature>
<dbReference type="InterPro" id="IPR005475">
    <property type="entry name" value="Transketolase-like_Pyr-bd"/>
</dbReference>